<protein>
    <submittedName>
        <fullName evidence="5">Temperature dependent protein affecting M2 dsRNA replication, N-terminal</fullName>
    </submittedName>
</protein>
<dbReference type="SUPFAM" id="SSF88723">
    <property type="entry name" value="PIN domain-like"/>
    <property type="match status" value="1"/>
</dbReference>
<dbReference type="CDD" id="cd09902">
    <property type="entry name" value="H3TH_MKT1"/>
    <property type="match status" value="1"/>
</dbReference>
<dbReference type="Proteomes" id="UP000192927">
    <property type="component" value="Unassembled WGS sequence"/>
</dbReference>
<dbReference type="Pfam" id="PF12246">
    <property type="entry name" value="MKT1_C"/>
    <property type="match status" value="1"/>
</dbReference>
<evidence type="ECO:0000313" key="5">
    <source>
        <dbReference type="EMBL" id="SLM38308.1"/>
    </source>
</evidence>
<keyword evidence="6" id="KW-1185">Reference proteome</keyword>
<dbReference type="AlphaFoldDB" id="A0A1W5D590"/>
<dbReference type="CDD" id="cd09858">
    <property type="entry name" value="PIN_MKT1"/>
    <property type="match status" value="1"/>
</dbReference>
<dbReference type="InterPro" id="IPR022040">
    <property type="entry name" value="MKT1_N"/>
</dbReference>
<proteinExistence type="inferred from homology"/>
<sequence length="757" mass="85390">MFDRWASLYAKSMPLTCLKDSVIGIDAAYYLERLLMPSKEPLLSALGGSPFGLEFAIMKELSVLQAAGFKPHFVFNGLDYGIKDDPFGPSIASSLANAAAFDVYEKEMPDAAIRLFQESGSPTAAALSEFFKKVLYQRRIEFTVAPYSALAQVRTFSSSTTASLTWSQLAYYEKHPSQFIDAVYGPSELFLYGIDKLITKFELAHEYTEKGNFMSTFRYVLEDSTFRWVDRRTCLAQFNEIPVEIFVDACLLAGSSILPTFPPLKNVTLYPKGYSFPDVVSMVVSCGRNITALCAQYQDDPQVKELDYLDRYRRALTGIKHHIIINKDGDIETLDKEHAPSDVHDCVGQRLPEELNMYLSRGMLRPRVLSWLTSGTIFVTAPCEGGDSREYQNLVKTQLEPFRRQALCLLSECLNRYYQRKEITTRFWFDTESNSRVNLRDLLPSPKEALNGWIVRDNLIAEQCQKLEMPTGSTLPGSLAYAVRSLSDATFASKTLISKPKTGFQPLVTLQEITVNAVWRFLQLRNYVDNKHELTPWGKVMEITLTTCGSSKEQEEAAFVAVELLRLGLLNNSPMFPNYSGTPLRGTDIDKRSCLLVSRVASLGKLRHQPKGYSGPLSRHLLGYHSVISALRASLRDLVDISLATMFLDGNADRDRNDWMDLALGLPFYDENSYALGVVVKTYLDELFTRDDPTSETTRAEMKAKGPEWCQYCDFAGSLDDAFHLWDAVYKGVKTAGAEIKDQGMWDEVDRWLAARR</sequence>
<evidence type="ECO:0000259" key="3">
    <source>
        <dbReference type="Pfam" id="PF12246"/>
    </source>
</evidence>
<feature type="domain" description="Post-transcriptional regulator MKT1 N-terminal" evidence="4">
    <location>
        <begin position="340"/>
        <end position="429"/>
    </location>
</feature>
<evidence type="ECO:0000259" key="4">
    <source>
        <dbReference type="Pfam" id="PF12247"/>
    </source>
</evidence>
<dbReference type="Gene3D" id="3.40.50.1010">
    <property type="entry name" value="5'-nuclease"/>
    <property type="match status" value="1"/>
</dbReference>
<organism evidence="5 6">
    <name type="scientific">Lasallia pustulata</name>
    <dbReference type="NCBI Taxonomy" id="136370"/>
    <lineage>
        <taxon>Eukaryota</taxon>
        <taxon>Fungi</taxon>
        <taxon>Dikarya</taxon>
        <taxon>Ascomycota</taxon>
        <taxon>Pezizomycotina</taxon>
        <taxon>Lecanoromycetes</taxon>
        <taxon>OSLEUM clade</taxon>
        <taxon>Umbilicariomycetidae</taxon>
        <taxon>Umbilicariales</taxon>
        <taxon>Umbilicariaceae</taxon>
        <taxon>Lasallia</taxon>
    </lineage>
</organism>
<feature type="domain" description="Post-transcriptional regulator MKT1 C-terminal" evidence="3">
    <location>
        <begin position="520"/>
        <end position="754"/>
    </location>
</feature>
<accession>A0A1W5D590</accession>
<dbReference type="InterPro" id="IPR029060">
    <property type="entry name" value="PIN-like_dom_sf"/>
</dbReference>
<evidence type="ECO:0000256" key="2">
    <source>
        <dbReference type="ARBA" id="ARBA00024023"/>
    </source>
</evidence>
<dbReference type="EMBL" id="FWEW01002370">
    <property type="protein sequence ID" value="SLM38308.1"/>
    <property type="molecule type" value="Genomic_DNA"/>
</dbReference>
<evidence type="ECO:0000313" key="6">
    <source>
        <dbReference type="Proteomes" id="UP000192927"/>
    </source>
</evidence>
<dbReference type="InterPro" id="IPR022039">
    <property type="entry name" value="MKT1_C"/>
</dbReference>
<evidence type="ECO:0000256" key="1">
    <source>
        <dbReference type="ARBA" id="ARBA00022845"/>
    </source>
</evidence>
<keyword evidence="1" id="KW-0810">Translation regulation</keyword>
<dbReference type="InterPro" id="IPR037314">
    <property type="entry name" value="MKT1_H3TH"/>
</dbReference>
<dbReference type="GO" id="GO:0006417">
    <property type="term" value="P:regulation of translation"/>
    <property type="evidence" value="ECO:0007669"/>
    <property type="project" value="UniProtKB-KW"/>
</dbReference>
<dbReference type="Pfam" id="PF12247">
    <property type="entry name" value="MKT1_N"/>
    <property type="match status" value="1"/>
</dbReference>
<comment type="similarity">
    <text evidence="2">Belongs to the XPG/RAD2 endonuclease family.</text>
</comment>
<reference evidence="6" key="1">
    <citation type="submission" date="2017-03" db="EMBL/GenBank/DDBJ databases">
        <authorList>
            <person name="Sharma R."/>
            <person name="Thines M."/>
        </authorList>
    </citation>
    <scope>NUCLEOTIDE SEQUENCE [LARGE SCALE GENOMIC DNA]</scope>
</reference>
<name>A0A1W5D590_9LECA</name>